<proteinExistence type="predicted"/>
<reference evidence="4 5" key="1">
    <citation type="journal article" date="2022" name="Nat. Genet.">
        <title>Improved pea reference genome and pan-genome highlight genomic features and evolutionary characteristics.</title>
        <authorList>
            <person name="Yang T."/>
            <person name="Liu R."/>
            <person name="Luo Y."/>
            <person name="Hu S."/>
            <person name="Wang D."/>
            <person name="Wang C."/>
            <person name="Pandey M.K."/>
            <person name="Ge S."/>
            <person name="Xu Q."/>
            <person name="Li N."/>
            <person name="Li G."/>
            <person name="Huang Y."/>
            <person name="Saxena R.K."/>
            <person name="Ji Y."/>
            <person name="Li M."/>
            <person name="Yan X."/>
            <person name="He Y."/>
            <person name="Liu Y."/>
            <person name="Wang X."/>
            <person name="Xiang C."/>
            <person name="Varshney R.K."/>
            <person name="Ding H."/>
            <person name="Gao S."/>
            <person name="Zong X."/>
        </authorList>
    </citation>
    <scope>NUCLEOTIDE SEQUENCE [LARGE SCALE GENOMIC DNA]</scope>
    <source>
        <strain evidence="4 5">cv. Zhongwan 6</strain>
    </source>
</reference>
<evidence type="ECO:0000259" key="3">
    <source>
        <dbReference type="Pfam" id="PF00493"/>
    </source>
</evidence>
<dbReference type="GO" id="GO:0005524">
    <property type="term" value="F:ATP binding"/>
    <property type="evidence" value="ECO:0007669"/>
    <property type="project" value="UniProtKB-KW"/>
</dbReference>
<dbReference type="GO" id="GO:0003677">
    <property type="term" value="F:DNA binding"/>
    <property type="evidence" value="ECO:0007669"/>
    <property type="project" value="InterPro"/>
</dbReference>
<accession>A0A9D4YFY3</accession>
<dbReference type="Gramene" id="Psat02G0229400-T1">
    <property type="protein sequence ID" value="KAI5435811.1"/>
    <property type="gene ID" value="KIW84_022294"/>
</dbReference>
<organism evidence="4 5">
    <name type="scientific">Pisum sativum</name>
    <name type="common">Garden pea</name>
    <name type="synonym">Lathyrus oleraceus</name>
    <dbReference type="NCBI Taxonomy" id="3888"/>
    <lineage>
        <taxon>Eukaryota</taxon>
        <taxon>Viridiplantae</taxon>
        <taxon>Streptophyta</taxon>
        <taxon>Embryophyta</taxon>
        <taxon>Tracheophyta</taxon>
        <taxon>Spermatophyta</taxon>
        <taxon>Magnoliopsida</taxon>
        <taxon>eudicotyledons</taxon>
        <taxon>Gunneridae</taxon>
        <taxon>Pentapetalae</taxon>
        <taxon>rosids</taxon>
        <taxon>fabids</taxon>
        <taxon>Fabales</taxon>
        <taxon>Fabaceae</taxon>
        <taxon>Papilionoideae</taxon>
        <taxon>50 kb inversion clade</taxon>
        <taxon>NPAAA clade</taxon>
        <taxon>Hologalegina</taxon>
        <taxon>IRL clade</taxon>
        <taxon>Fabeae</taxon>
        <taxon>Lathyrus</taxon>
    </lineage>
</organism>
<evidence type="ECO:0000256" key="2">
    <source>
        <dbReference type="ARBA" id="ARBA00022840"/>
    </source>
</evidence>
<keyword evidence="5" id="KW-1185">Reference proteome</keyword>
<gene>
    <name evidence="4" type="ORF">KIW84_022294</name>
</gene>
<keyword evidence="2" id="KW-0067">ATP-binding</keyword>
<dbReference type="SUPFAM" id="SSF54928">
    <property type="entry name" value="RNA-binding domain, RBD"/>
    <property type="match status" value="1"/>
</dbReference>
<dbReference type="InterPro" id="IPR035979">
    <property type="entry name" value="RBD_domain_sf"/>
</dbReference>
<evidence type="ECO:0000313" key="4">
    <source>
        <dbReference type="EMBL" id="KAI5435811.1"/>
    </source>
</evidence>
<dbReference type="Pfam" id="PF00493">
    <property type="entry name" value="MCM"/>
    <property type="match status" value="1"/>
</dbReference>
<evidence type="ECO:0000313" key="5">
    <source>
        <dbReference type="Proteomes" id="UP001058974"/>
    </source>
</evidence>
<evidence type="ECO:0000256" key="1">
    <source>
        <dbReference type="ARBA" id="ARBA00022741"/>
    </source>
</evidence>
<protein>
    <recommendedName>
        <fullName evidence="3">MCM C-terminal AAA(+) ATPase domain-containing protein</fullName>
    </recommendedName>
</protein>
<dbReference type="EMBL" id="JAMSHJ010000002">
    <property type="protein sequence ID" value="KAI5435811.1"/>
    <property type="molecule type" value="Genomic_DNA"/>
</dbReference>
<dbReference type="Proteomes" id="UP001058974">
    <property type="component" value="Chromosome 2"/>
</dbReference>
<name>A0A9D4YFY3_PEA</name>
<dbReference type="InterPro" id="IPR012677">
    <property type="entry name" value="Nucleotide-bd_a/b_plait_sf"/>
</dbReference>
<sequence>MQICFRAFCPYQVASKDILVDMHTDHHDIGIFSVRICGKRKPLSCGLHFLVSAMAMATNFKVAANPFVTQVNNGLHEITKDPTKNYQGSGVGITGILCRNFCNKEGVNKCSSLDCLGRRLGPRLLGRFGYFVLGTEKMRCQGKKSGEEHCARQGKAGSMSFGNLEKKWGMQSKVCFGHGQGKVNDLLDESFSAVISTTFANQSILNARTSILAAANPAGGRYDKSKPLKYKVAFPPAKAGQEKSRYGFVHFADRSCAMKALKNTEKYEIDGQILECSLAKPQADQKSSGYGATGFAQPLMYGPGATPAGMAMMPMFFLPDGRIAYVLQQPRFTAVTLATARFSTACSFTSLTG</sequence>
<dbReference type="Gene3D" id="3.30.70.330">
    <property type="match status" value="1"/>
</dbReference>
<feature type="domain" description="MCM C-terminal AAA(+) ATPase" evidence="3">
    <location>
        <begin position="195"/>
        <end position="236"/>
    </location>
</feature>
<dbReference type="InterPro" id="IPR001208">
    <property type="entry name" value="MCM_dom"/>
</dbReference>
<keyword evidence="1" id="KW-0547">Nucleotide-binding</keyword>
<dbReference type="AlphaFoldDB" id="A0A9D4YFY3"/>
<comment type="caution">
    <text evidence="4">The sequence shown here is derived from an EMBL/GenBank/DDBJ whole genome shotgun (WGS) entry which is preliminary data.</text>
</comment>